<dbReference type="GO" id="GO:0008237">
    <property type="term" value="F:metallopeptidase activity"/>
    <property type="evidence" value="ECO:0007669"/>
    <property type="project" value="UniProtKB-KW"/>
</dbReference>
<dbReference type="NCBIfam" id="TIGR01887">
    <property type="entry name" value="dipeptidaselike"/>
    <property type="match status" value="1"/>
</dbReference>
<evidence type="ECO:0000313" key="9">
    <source>
        <dbReference type="EMBL" id="AFK07750.1"/>
    </source>
</evidence>
<evidence type="ECO:0000256" key="8">
    <source>
        <dbReference type="ARBA" id="ARBA00023049"/>
    </source>
</evidence>
<dbReference type="NCBIfam" id="NF005591">
    <property type="entry name" value="PRK07318.1"/>
    <property type="match status" value="1"/>
</dbReference>
<evidence type="ECO:0000256" key="3">
    <source>
        <dbReference type="ARBA" id="ARBA00022670"/>
    </source>
</evidence>
<dbReference type="Gene3D" id="3.30.70.360">
    <property type="match status" value="2"/>
</dbReference>
<dbReference type="GeneID" id="87107856"/>
<keyword evidence="7" id="KW-0224">Dipeptidase</keyword>
<dbReference type="Proteomes" id="UP000002881">
    <property type="component" value="Chromosome"/>
</dbReference>
<dbReference type="InterPro" id="IPR050072">
    <property type="entry name" value="Peptidase_M20A"/>
</dbReference>
<reference evidence="9 10" key="1">
    <citation type="journal article" date="2012" name="Genome Biol. Evol.">
        <title>Genome Sequence of the Mesophilic Thermotogales Bacterium Mesotoga prima MesG1.Ag.4.2 Reveals the Largest Thermotogales Genome To Date.</title>
        <authorList>
            <person name="Zhaxybayeva O."/>
            <person name="Swithers K.S."/>
            <person name="Foght J."/>
            <person name="Green A.G."/>
            <person name="Bruce D."/>
            <person name="Detter C."/>
            <person name="Han S."/>
            <person name="Teshima H."/>
            <person name="Han J."/>
            <person name="Woyke T."/>
            <person name="Pitluck S."/>
            <person name="Nolan M."/>
            <person name="Ivanova N."/>
            <person name="Pati A."/>
            <person name="Land M.L."/>
            <person name="Dlutek M."/>
            <person name="Doolittle W.F."/>
            <person name="Noll K.M."/>
            <person name="Nesbo C.L."/>
        </authorList>
    </citation>
    <scope>NUCLEOTIDE SEQUENCE [LARGE SCALE GENOMIC DNA]</scope>
    <source>
        <strain evidence="10">mesG1.Ag.4.2</strain>
    </source>
</reference>
<keyword evidence="10" id="KW-1185">Reference proteome</keyword>
<dbReference type="HOGENOM" id="CLU_031786_2_0_0"/>
<dbReference type="InterPro" id="IPR001261">
    <property type="entry name" value="ArgE/DapE_CS"/>
</dbReference>
<proteinExistence type="inferred from homology"/>
<sequence length="461" mass="50283">MDRKLDEMVIALKDELVSAVSDSVRVKSVQDTPVDGGPFGKGVKESLEKTVKLAKDLGFEARNADGYVGIVDYGSGETFGVLGHLDVVPEGEGWEVPPYSGLVKDGEIWGRGTQDDKGPMIAALYALKAVKEYVKKPSKRIRLIFGTNEESGWECMKYYVKHEEIPDMSVTPDADFPVIFAEKGIVNYGISAPAHNGGEGISVEVLSAGEAPNMVASSARAVLRGVDAESYEKIEAFSPKNDTKLKLTRSEDKVEILITGSSAHGSTPYKGQSAIAAIVDLLADLRLGDSEIKNFLTAIKSKIGYEFYGESLGISGKDSMSGELTLNAGTLRLQAGVLKLVINIRYPVFFNESMIRSQIEEAFKGFRVETFHHQKPLYISPDSELVKMCREVYKEVTGHDEEPIAIGGGTYARAVPNAVAFGALFPGNVEMAHQPNERVSIEDLLLVSRIYAQLFLRFLQS</sequence>
<comment type="cofactor">
    <cofactor evidence="1">
        <name>Zn(2+)</name>
        <dbReference type="ChEBI" id="CHEBI:29105"/>
    </cofactor>
</comment>
<dbReference type="CDD" id="cd03888">
    <property type="entry name" value="M20_PepV"/>
    <property type="match status" value="1"/>
</dbReference>
<dbReference type="GO" id="GO:0016805">
    <property type="term" value="F:dipeptidase activity"/>
    <property type="evidence" value="ECO:0007669"/>
    <property type="project" value="UniProtKB-KW"/>
</dbReference>
<organism evidence="9 10">
    <name type="scientific">Mesotoga prima MesG1.Ag.4.2</name>
    <dbReference type="NCBI Taxonomy" id="660470"/>
    <lineage>
        <taxon>Bacteria</taxon>
        <taxon>Thermotogati</taxon>
        <taxon>Thermotogota</taxon>
        <taxon>Thermotogae</taxon>
        <taxon>Kosmotogales</taxon>
        <taxon>Kosmotogaceae</taxon>
        <taxon>Mesotoga</taxon>
    </lineage>
</organism>
<dbReference type="GO" id="GO:0006508">
    <property type="term" value="P:proteolysis"/>
    <property type="evidence" value="ECO:0007669"/>
    <property type="project" value="UniProtKB-KW"/>
</dbReference>
<dbReference type="PANTHER" id="PTHR43808">
    <property type="entry name" value="ACETYLORNITHINE DEACETYLASE"/>
    <property type="match status" value="1"/>
</dbReference>
<dbReference type="eggNOG" id="COG0624">
    <property type="taxonomic scope" value="Bacteria"/>
</dbReference>
<dbReference type="EMBL" id="CP003532">
    <property type="protein sequence ID" value="AFK07750.1"/>
    <property type="molecule type" value="Genomic_DNA"/>
</dbReference>
<protein>
    <submittedName>
        <fullName evidence="9">Dipeptidase, putative</fullName>
    </submittedName>
</protein>
<evidence type="ECO:0000256" key="7">
    <source>
        <dbReference type="ARBA" id="ARBA00022997"/>
    </source>
</evidence>
<dbReference type="GO" id="GO:0008270">
    <property type="term" value="F:zinc ion binding"/>
    <property type="evidence" value="ECO:0007669"/>
    <property type="project" value="InterPro"/>
</dbReference>
<dbReference type="SUPFAM" id="SSF55031">
    <property type="entry name" value="Bacterial exopeptidase dimerisation domain"/>
    <property type="match status" value="1"/>
</dbReference>
<accession>I2F747</accession>
<dbReference type="PROSITE" id="PS00759">
    <property type="entry name" value="ARGE_DAPE_CPG2_2"/>
    <property type="match status" value="1"/>
</dbReference>
<dbReference type="InterPro" id="IPR002933">
    <property type="entry name" value="Peptidase_M20"/>
</dbReference>
<keyword evidence="4" id="KW-0479">Metal-binding</keyword>
<evidence type="ECO:0000256" key="2">
    <source>
        <dbReference type="ARBA" id="ARBA00006247"/>
    </source>
</evidence>
<comment type="similarity">
    <text evidence="2">Belongs to the peptidase M20A family.</text>
</comment>
<evidence type="ECO:0000256" key="1">
    <source>
        <dbReference type="ARBA" id="ARBA00001947"/>
    </source>
</evidence>
<dbReference type="KEGG" id="mpg:Theba_2116"/>
<dbReference type="Gene3D" id="3.40.630.10">
    <property type="entry name" value="Zn peptidases"/>
    <property type="match status" value="1"/>
</dbReference>
<keyword evidence="6" id="KW-0862">Zinc</keyword>
<dbReference type="AlphaFoldDB" id="I2F747"/>
<dbReference type="InterPro" id="IPR010964">
    <property type="entry name" value="M20A_pepV-rel"/>
</dbReference>
<name>I2F747_9BACT</name>
<gene>
    <name evidence="9" type="ORF">Theba_2116</name>
</gene>
<dbReference type="Pfam" id="PF01546">
    <property type="entry name" value="Peptidase_M20"/>
    <property type="match status" value="1"/>
</dbReference>
<dbReference type="SUPFAM" id="SSF53187">
    <property type="entry name" value="Zn-dependent exopeptidases"/>
    <property type="match status" value="1"/>
</dbReference>
<dbReference type="GO" id="GO:0006526">
    <property type="term" value="P:L-arginine biosynthetic process"/>
    <property type="evidence" value="ECO:0007669"/>
    <property type="project" value="TreeGrafter"/>
</dbReference>
<dbReference type="RefSeq" id="WP_006487843.1">
    <property type="nucleotide sequence ID" value="NC_017934.1"/>
</dbReference>
<evidence type="ECO:0000313" key="10">
    <source>
        <dbReference type="Proteomes" id="UP000002881"/>
    </source>
</evidence>
<dbReference type="InterPro" id="IPR036264">
    <property type="entry name" value="Bact_exopeptidase_dim_dom"/>
</dbReference>
<dbReference type="STRING" id="660470.Theba_2116"/>
<keyword evidence="5" id="KW-0378">Hydrolase</keyword>
<dbReference type="GO" id="GO:0008777">
    <property type="term" value="F:acetylornithine deacetylase activity"/>
    <property type="evidence" value="ECO:0007669"/>
    <property type="project" value="TreeGrafter"/>
</dbReference>
<evidence type="ECO:0000256" key="4">
    <source>
        <dbReference type="ARBA" id="ARBA00022723"/>
    </source>
</evidence>
<keyword evidence="3" id="KW-0645">Protease</keyword>
<dbReference type="PANTHER" id="PTHR43808:SF31">
    <property type="entry name" value="N-ACETYL-L-CITRULLINE DEACETYLASE"/>
    <property type="match status" value="1"/>
</dbReference>
<keyword evidence="8" id="KW-0482">Metalloprotease</keyword>
<evidence type="ECO:0000256" key="6">
    <source>
        <dbReference type="ARBA" id="ARBA00022833"/>
    </source>
</evidence>
<evidence type="ECO:0000256" key="5">
    <source>
        <dbReference type="ARBA" id="ARBA00022801"/>
    </source>
</evidence>